<dbReference type="CDD" id="cd24062">
    <property type="entry name" value="ASKHA_NBD_ROK_BsGLK-like"/>
    <property type="match status" value="1"/>
</dbReference>
<dbReference type="Pfam" id="PF00480">
    <property type="entry name" value="ROK"/>
    <property type="match status" value="1"/>
</dbReference>
<keyword evidence="7" id="KW-0067">ATP-binding</keyword>
<dbReference type="PROSITE" id="PS01125">
    <property type="entry name" value="ROK"/>
    <property type="match status" value="1"/>
</dbReference>
<dbReference type="Proteomes" id="UP000067625">
    <property type="component" value="Chromosome"/>
</dbReference>
<dbReference type="NCBIfam" id="TIGR00744">
    <property type="entry name" value="ROK_glcA_fam"/>
    <property type="match status" value="1"/>
</dbReference>
<dbReference type="Gene3D" id="3.30.420.40">
    <property type="match status" value="2"/>
</dbReference>
<dbReference type="EMBL" id="CP012600">
    <property type="protein sequence ID" value="ALC81625.1"/>
    <property type="molecule type" value="Genomic_DNA"/>
</dbReference>
<keyword evidence="6 9" id="KW-0418">Kinase</keyword>
<evidence type="ECO:0000256" key="5">
    <source>
        <dbReference type="ARBA" id="ARBA00022741"/>
    </source>
</evidence>
<reference evidence="9 10" key="2">
    <citation type="journal article" date="2016" name="Int. J. Syst. Evol. Microbiol.">
        <title>Bacillus gobiensis sp. nov., isolated from a soil sample.</title>
        <authorList>
            <person name="Liu B."/>
            <person name="Liu G.H."/>
            <person name="Cetin S."/>
            <person name="Schumann P."/>
            <person name="Pan Z.Z."/>
            <person name="Chen Q.Q."/>
        </authorList>
    </citation>
    <scope>NUCLEOTIDE SEQUENCE [LARGE SCALE GENOMIC DNA]</scope>
    <source>
        <strain evidence="9 10">FJAT-4402</strain>
    </source>
</reference>
<evidence type="ECO:0000256" key="2">
    <source>
        <dbReference type="ARBA" id="ARBA00012323"/>
    </source>
</evidence>
<evidence type="ECO:0000313" key="10">
    <source>
        <dbReference type="Proteomes" id="UP000067625"/>
    </source>
</evidence>
<dbReference type="AlphaFoldDB" id="A0A0M4FX69"/>
<name>A0A0M4FX69_9BACI</name>
<organism evidence="9 10">
    <name type="scientific">Bacillus gobiensis</name>
    <dbReference type="NCBI Taxonomy" id="1441095"/>
    <lineage>
        <taxon>Bacteria</taxon>
        <taxon>Bacillati</taxon>
        <taxon>Bacillota</taxon>
        <taxon>Bacilli</taxon>
        <taxon>Bacillales</taxon>
        <taxon>Bacillaceae</taxon>
        <taxon>Bacillus</taxon>
    </lineage>
</organism>
<evidence type="ECO:0000256" key="4">
    <source>
        <dbReference type="ARBA" id="ARBA00022679"/>
    </source>
</evidence>
<gene>
    <name evidence="9" type="ORF">AM592_08415</name>
</gene>
<proteinExistence type="inferred from homology"/>
<accession>A0A0M4FX69</accession>
<evidence type="ECO:0000256" key="8">
    <source>
        <dbReference type="ARBA" id="ARBA00032386"/>
    </source>
</evidence>
<keyword evidence="4" id="KW-0808">Transferase</keyword>
<dbReference type="GO" id="GO:0005737">
    <property type="term" value="C:cytoplasm"/>
    <property type="evidence" value="ECO:0007669"/>
    <property type="project" value="InterPro"/>
</dbReference>
<dbReference type="PANTHER" id="PTHR18964:SF149">
    <property type="entry name" value="BIFUNCTIONAL UDP-N-ACETYLGLUCOSAMINE 2-EPIMERASE_N-ACETYLMANNOSAMINE KINASE"/>
    <property type="match status" value="1"/>
</dbReference>
<dbReference type="InterPro" id="IPR000600">
    <property type="entry name" value="ROK"/>
</dbReference>
<sequence>MNDSWLVGVDLGGTTIKIAFVDFEGTIQYKWEIPTDKSGETIVADIAQAIDDKLSEINQSKRKLCALGMGAPGPVDYNSGIIYETVNLGWKNYPLQEHLHTETGLPAAVENDANIAALGEMWKGAGNGANDLILVTLGTGVGGGIIVNGEVVHGINGAGGEIGHICSLPSGGALCNCGKTGCIETIASATGIVRIALEKLKEHGDQPSLLRKHSFITAREVFEAAKAGDELAMEVIEYVTGHLGLVLGHLGSALNPSQIVIGGGVSKAGELLRSKLEKAYKKYAFPRAANSAEISIAELGNDAGVIGGAWIARNLYLQNQQLNVISRLNAE</sequence>
<dbReference type="OrthoDB" id="9810372at2"/>
<keyword evidence="5" id="KW-0547">Nucleotide-binding</keyword>
<evidence type="ECO:0000313" key="9">
    <source>
        <dbReference type="EMBL" id="ALC81625.1"/>
    </source>
</evidence>
<dbReference type="PATRIC" id="fig|1441095.3.peg.1849"/>
<dbReference type="STRING" id="1441095.AM592_08415"/>
<comment type="similarity">
    <text evidence="1">Belongs to the ROK (NagC/XylR) family.</text>
</comment>
<evidence type="ECO:0000256" key="1">
    <source>
        <dbReference type="ARBA" id="ARBA00006479"/>
    </source>
</evidence>
<protein>
    <recommendedName>
        <fullName evidence="3">Glucokinase</fullName>
        <ecNumber evidence="2">2.7.1.2</ecNumber>
    </recommendedName>
    <alternativeName>
        <fullName evidence="8">Glucose kinase</fullName>
    </alternativeName>
</protein>
<evidence type="ECO:0000256" key="6">
    <source>
        <dbReference type="ARBA" id="ARBA00022777"/>
    </source>
</evidence>
<keyword evidence="10" id="KW-1185">Reference proteome</keyword>
<dbReference type="InterPro" id="IPR043129">
    <property type="entry name" value="ATPase_NBD"/>
</dbReference>
<dbReference type="GO" id="GO:0006096">
    <property type="term" value="P:glycolytic process"/>
    <property type="evidence" value="ECO:0007669"/>
    <property type="project" value="InterPro"/>
</dbReference>
<dbReference type="GO" id="GO:0004340">
    <property type="term" value="F:glucokinase activity"/>
    <property type="evidence" value="ECO:0007669"/>
    <property type="project" value="UniProtKB-EC"/>
</dbReference>
<dbReference type="PANTHER" id="PTHR18964">
    <property type="entry name" value="ROK (REPRESSOR, ORF, KINASE) FAMILY"/>
    <property type="match status" value="1"/>
</dbReference>
<dbReference type="InterPro" id="IPR004654">
    <property type="entry name" value="ROK_glcA"/>
</dbReference>
<dbReference type="SUPFAM" id="SSF53067">
    <property type="entry name" value="Actin-like ATPase domain"/>
    <property type="match status" value="1"/>
</dbReference>
<dbReference type="GO" id="GO:0005524">
    <property type="term" value="F:ATP binding"/>
    <property type="evidence" value="ECO:0007669"/>
    <property type="project" value="UniProtKB-KW"/>
</dbReference>
<dbReference type="RefSeq" id="WP_053603384.1">
    <property type="nucleotide sequence ID" value="NZ_CP012600.1"/>
</dbReference>
<reference evidence="10" key="1">
    <citation type="submission" date="2015-08" db="EMBL/GenBank/DDBJ databases">
        <title>Genome sequencing project for genomic taxonomy and phylogenomics of Bacillus-like bacteria.</title>
        <authorList>
            <person name="Liu B."/>
            <person name="Wang J."/>
            <person name="Zhu Y."/>
            <person name="Liu G."/>
            <person name="Chen Q."/>
            <person name="Chen Z."/>
            <person name="Lan J."/>
            <person name="Che J."/>
            <person name="Ge C."/>
            <person name="Shi H."/>
            <person name="Pan Z."/>
            <person name="Liu X."/>
        </authorList>
    </citation>
    <scope>NUCLEOTIDE SEQUENCE [LARGE SCALE GENOMIC DNA]</scope>
    <source>
        <strain evidence="10">FJAT-4402</strain>
    </source>
</reference>
<evidence type="ECO:0000256" key="7">
    <source>
        <dbReference type="ARBA" id="ARBA00022840"/>
    </source>
</evidence>
<evidence type="ECO:0000256" key="3">
    <source>
        <dbReference type="ARBA" id="ARBA00014701"/>
    </source>
</evidence>
<dbReference type="InterPro" id="IPR049874">
    <property type="entry name" value="ROK_cs"/>
</dbReference>
<dbReference type="EC" id="2.7.1.2" evidence="2"/>